<dbReference type="GO" id="GO:0043130">
    <property type="term" value="F:ubiquitin binding"/>
    <property type="evidence" value="ECO:0007669"/>
    <property type="project" value="TreeGrafter"/>
</dbReference>
<dbReference type="Gene3D" id="3.10.20.90">
    <property type="entry name" value="Phosphatidylinositol 3-kinase Catalytic Subunit, Chain A, domain 1"/>
    <property type="match status" value="1"/>
</dbReference>
<reference evidence="3 4" key="1">
    <citation type="submission" date="2013-05" db="EMBL/GenBank/DDBJ databases">
        <title>Draft genome of the parasitic nematode Anyclostoma ceylanicum.</title>
        <authorList>
            <person name="Mitreva M."/>
        </authorList>
    </citation>
    <scope>NUCLEOTIDE SEQUENCE [LARGE SCALE GENOMIC DNA]</scope>
</reference>
<dbReference type="Proteomes" id="UP000054495">
    <property type="component" value="Unassembled WGS sequence"/>
</dbReference>
<evidence type="ECO:0000313" key="4">
    <source>
        <dbReference type="Proteomes" id="UP000054495"/>
    </source>
</evidence>
<dbReference type="Pfam" id="PF00240">
    <property type="entry name" value="ubiquitin"/>
    <property type="match status" value="1"/>
</dbReference>
<proteinExistence type="predicted"/>
<dbReference type="GO" id="GO:0005654">
    <property type="term" value="C:nucleoplasm"/>
    <property type="evidence" value="ECO:0007669"/>
    <property type="project" value="TreeGrafter"/>
</dbReference>
<dbReference type="GO" id="GO:0043161">
    <property type="term" value="P:proteasome-mediated ubiquitin-dependent protein catabolic process"/>
    <property type="evidence" value="ECO:0007669"/>
    <property type="project" value="TreeGrafter"/>
</dbReference>
<evidence type="ECO:0000256" key="1">
    <source>
        <dbReference type="SAM" id="MobiDB-lite"/>
    </source>
</evidence>
<dbReference type="EMBL" id="KE124800">
    <property type="protein sequence ID" value="EPB79098.1"/>
    <property type="molecule type" value="Genomic_DNA"/>
</dbReference>
<dbReference type="InterPro" id="IPR029071">
    <property type="entry name" value="Ubiquitin-like_domsf"/>
</dbReference>
<gene>
    <name evidence="3" type="ORF">ANCCEY_01851</name>
</gene>
<feature type="domain" description="Ubiquitin-like" evidence="2">
    <location>
        <begin position="4"/>
        <end position="59"/>
    </location>
</feature>
<keyword evidence="4" id="KW-1185">Reference proteome</keyword>
<dbReference type="PANTHER" id="PTHR10621:SF0">
    <property type="entry name" value="UV EXCISION REPAIR PROTEIN RAD23"/>
    <property type="match status" value="1"/>
</dbReference>
<feature type="region of interest" description="Disordered" evidence="1">
    <location>
        <begin position="70"/>
        <end position="134"/>
    </location>
</feature>
<evidence type="ECO:0000259" key="2">
    <source>
        <dbReference type="PROSITE" id="PS50053"/>
    </source>
</evidence>
<dbReference type="AlphaFoldDB" id="A0A0D6M6I3"/>
<accession>A0A0D6M6I3</accession>
<dbReference type="PROSITE" id="PS50053">
    <property type="entry name" value="UBIQUITIN_2"/>
    <property type="match status" value="1"/>
</dbReference>
<dbReference type="SUPFAM" id="SSF54236">
    <property type="entry name" value="Ubiquitin-like"/>
    <property type="match status" value="1"/>
</dbReference>
<protein>
    <submittedName>
        <fullName evidence="3">Ubiquitin family protein</fullName>
    </submittedName>
</protein>
<dbReference type="InterPro" id="IPR000626">
    <property type="entry name" value="Ubiquitin-like_dom"/>
</dbReference>
<dbReference type="GO" id="GO:0070628">
    <property type="term" value="F:proteasome binding"/>
    <property type="evidence" value="ECO:0007669"/>
    <property type="project" value="TreeGrafter"/>
</dbReference>
<organism evidence="3 4">
    <name type="scientific">Ancylostoma ceylanicum</name>
    <dbReference type="NCBI Taxonomy" id="53326"/>
    <lineage>
        <taxon>Eukaryota</taxon>
        <taxon>Metazoa</taxon>
        <taxon>Ecdysozoa</taxon>
        <taxon>Nematoda</taxon>
        <taxon>Chromadorea</taxon>
        <taxon>Rhabditida</taxon>
        <taxon>Rhabditina</taxon>
        <taxon>Rhabditomorpha</taxon>
        <taxon>Strongyloidea</taxon>
        <taxon>Ancylostomatidae</taxon>
        <taxon>Ancylostomatinae</taxon>
        <taxon>Ancylostoma</taxon>
    </lineage>
</organism>
<dbReference type="GO" id="GO:0031593">
    <property type="term" value="F:polyubiquitin modification-dependent protein binding"/>
    <property type="evidence" value="ECO:0007669"/>
    <property type="project" value="TreeGrafter"/>
</dbReference>
<dbReference type="FunFam" id="3.10.20.90:FF:000254">
    <property type="entry name" value="UV excision repair protein Rad23"/>
    <property type="match status" value="1"/>
</dbReference>
<evidence type="ECO:0000313" key="3">
    <source>
        <dbReference type="EMBL" id="EPB79098.1"/>
    </source>
</evidence>
<dbReference type="GO" id="GO:0005829">
    <property type="term" value="C:cytosol"/>
    <property type="evidence" value="ECO:0007669"/>
    <property type="project" value="TreeGrafter"/>
</dbReference>
<feature type="compositionally biased region" description="Low complexity" evidence="1">
    <location>
        <begin position="82"/>
        <end position="134"/>
    </location>
</feature>
<dbReference type="CDD" id="cd01805">
    <property type="entry name" value="Ubl_Rad23"/>
    <property type="match status" value="1"/>
</dbReference>
<name>A0A0D6M6I3_9BILA</name>
<sequence>MIKVADVKKKIAEERGDDYAVELQKLIYNGKILDDATTIEQVDIDPNKFVVVMLSRRKVAEPAPAPVAVAAPAPAPAPTPAPSTDSTAAAPEKQTENAPGSAAPAPAVVTAPAGESTPQPAPTQAAPTQPCEFL</sequence>
<dbReference type="PANTHER" id="PTHR10621">
    <property type="entry name" value="UV EXCISION REPAIR PROTEIN RAD23"/>
    <property type="match status" value="1"/>
</dbReference>